<sequence>MSSPTSNNEITREVLPYTAQRVTYTSPKAFKEVIAALEEELNAAGAGVNVMKLLATARNREEIEKGMSEMTDNGKRDFVPLGLLREGRPRPIASVSGVFTPDPGPPLRHVHILMTMLLFFPDLPFHSMFARGTHSRWLDAYFGGSRSFPETQVFTIGNPLIAQTMLQYDLTAGLHIPPKFLVQEGPNGKGTVLLYDLPSSVMDVRGNEDVLKAAKVLDEKLERMVRKVFSI</sequence>
<evidence type="ECO:0000313" key="3">
    <source>
        <dbReference type="Proteomes" id="UP001212997"/>
    </source>
</evidence>
<dbReference type="Proteomes" id="UP001212997">
    <property type="component" value="Unassembled WGS sequence"/>
</dbReference>
<dbReference type="Gene3D" id="3.30.310.70">
    <property type="entry name" value="TT1751-like domain"/>
    <property type="match status" value="1"/>
</dbReference>
<name>A0AAD5UVX8_9APHY</name>
<dbReference type="SUPFAM" id="SSF103247">
    <property type="entry name" value="TT1751-like"/>
    <property type="match status" value="1"/>
</dbReference>
<feature type="domain" description="DUF302" evidence="1">
    <location>
        <begin position="146"/>
        <end position="192"/>
    </location>
</feature>
<reference evidence="2" key="1">
    <citation type="submission" date="2022-07" db="EMBL/GenBank/DDBJ databases">
        <title>Genome Sequence of Physisporinus lineatus.</title>
        <authorList>
            <person name="Buettner E."/>
        </authorList>
    </citation>
    <scope>NUCLEOTIDE SEQUENCE</scope>
    <source>
        <strain evidence="2">VT162</strain>
    </source>
</reference>
<dbReference type="InterPro" id="IPR035923">
    <property type="entry name" value="TT1751-like_sf"/>
</dbReference>
<organism evidence="2 3">
    <name type="scientific">Meripilus lineatus</name>
    <dbReference type="NCBI Taxonomy" id="2056292"/>
    <lineage>
        <taxon>Eukaryota</taxon>
        <taxon>Fungi</taxon>
        <taxon>Dikarya</taxon>
        <taxon>Basidiomycota</taxon>
        <taxon>Agaricomycotina</taxon>
        <taxon>Agaricomycetes</taxon>
        <taxon>Polyporales</taxon>
        <taxon>Meripilaceae</taxon>
        <taxon>Meripilus</taxon>
    </lineage>
</organism>
<evidence type="ECO:0000259" key="1">
    <source>
        <dbReference type="Pfam" id="PF03625"/>
    </source>
</evidence>
<dbReference type="EMBL" id="JANAWD010000449">
    <property type="protein sequence ID" value="KAJ3479285.1"/>
    <property type="molecule type" value="Genomic_DNA"/>
</dbReference>
<dbReference type="AlphaFoldDB" id="A0AAD5UVX8"/>
<accession>A0AAD5UVX8</accession>
<dbReference type="InterPro" id="IPR005180">
    <property type="entry name" value="DUF302"/>
</dbReference>
<comment type="caution">
    <text evidence="2">The sequence shown here is derived from an EMBL/GenBank/DDBJ whole genome shotgun (WGS) entry which is preliminary data.</text>
</comment>
<dbReference type="CDD" id="cd14797">
    <property type="entry name" value="DUF302"/>
    <property type="match status" value="1"/>
</dbReference>
<proteinExistence type="predicted"/>
<evidence type="ECO:0000313" key="2">
    <source>
        <dbReference type="EMBL" id="KAJ3479285.1"/>
    </source>
</evidence>
<keyword evidence="3" id="KW-1185">Reference proteome</keyword>
<dbReference type="Pfam" id="PF03625">
    <property type="entry name" value="DUF302"/>
    <property type="match status" value="1"/>
</dbReference>
<protein>
    <recommendedName>
        <fullName evidence="1">DUF302 domain-containing protein</fullName>
    </recommendedName>
</protein>
<gene>
    <name evidence="2" type="ORF">NLI96_g9173</name>
</gene>